<keyword evidence="2" id="KW-1185">Reference proteome</keyword>
<protein>
    <submittedName>
        <fullName evidence="1">Uncharacterized protein</fullName>
    </submittedName>
</protein>
<organism evidence="1 2">
    <name type="scientific">Psilocybe cf. subviscida</name>
    <dbReference type="NCBI Taxonomy" id="2480587"/>
    <lineage>
        <taxon>Eukaryota</taxon>
        <taxon>Fungi</taxon>
        <taxon>Dikarya</taxon>
        <taxon>Basidiomycota</taxon>
        <taxon>Agaricomycotina</taxon>
        <taxon>Agaricomycetes</taxon>
        <taxon>Agaricomycetidae</taxon>
        <taxon>Agaricales</taxon>
        <taxon>Agaricineae</taxon>
        <taxon>Strophariaceae</taxon>
        <taxon>Psilocybe</taxon>
    </lineage>
</organism>
<reference evidence="1 2" key="1">
    <citation type="journal article" date="2020" name="ISME J.">
        <title>Uncovering the hidden diversity of litter-decomposition mechanisms in mushroom-forming fungi.</title>
        <authorList>
            <person name="Floudas D."/>
            <person name="Bentzer J."/>
            <person name="Ahren D."/>
            <person name="Johansson T."/>
            <person name="Persson P."/>
            <person name="Tunlid A."/>
        </authorList>
    </citation>
    <scope>NUCLEOTIDE SEQUENCE [LARGE SCALE GENOMIC DNA]</scope>
    <source>
        <strain evidence="1 2">CBS 101986</strain>
    </source>
</reference>
<name>A0A8H5AR40_9AGAR</name>
<evidence type="ECO:0000313" key="1">
    <source>
        <dbReference type="EMBL" id="KAF5309196.1"/>
    </source>
</evidence>
<accession>A0A8H5AR40</accession>
<proteinExistence type="predicted"/>
<evidence type="ECO:0000313" key="2">
    <source>
        <dbReference type="Proteomes" id="UP000567179"/>
    </source>
</evidence>
<dbReference type="Proteomes" id="UP000567179">
    <property type="component" value="Unassembled WGS sequence"/>
</dbReference>
<gene>
    <name evidence="1" type="ORF">D9619_012833</name>
</gene>
<comment type="caution">
    <text evidence="1">The sequence shown here is derived from an EMBL/GenBank/DDBJ whole genome shotgun (WGS) entry which is preliminary data.</text>
</comment>
<sequence length="61" mass="6580">MPWLHVSGVFIDNIFAAPCSHLGGGGPHLLKTLTPPVTTPNDDKTSTVNHERRGLYTRAAL</sequence>
<dbReference type="EMBL" id="JAACJJ010000060">
    <property type="protein sequence ID" value="KAF5309196.1"/>
    <property type="molecule type" value="Genomic_DNA"/>
</dbReference>
<dbReference type="AlphaFoldDB" id="A0A8H5AR40"/>